<dbReference type="eggNOG" id="ENOG502SART">
    <property type="taxonomic scope" value="Eukaryota"/>
</dbReference>
<reference evidence="2" key="1">
    <citation type="journal article" date="2013" name="Nature">
        <title>Pan genome of the phytoplankton Emiliania underpins its global distribution.</title>
        <authorList>
            <person name="Read B.A."/>
            <person name="Kegel J."/>
            <person name="Klute M.J."/>
            <person name="Kuo A."/>
            <person name="Lefebvre S.C."/>
            <person name="Maumus F."/>
            <person name="Mayer C."/>
            <person name="Miller J."/>
            <person name="Monier A."/>
            <person name="Salamov A."/>
            <person name="Young J."/>
            <person name="Aguilar M."/>
            <person name="Claverie J.M."/>
            <person name="Frickenhaus S."/>
            <person name="Gonzalez K."/>
            <person name="Herman E.K."/>
            <person name="Lin Y.C."/>
            <person name="Napier J."/>
            <person name="Ogata H."/>
            <person name="Sarno A.F."/>
            <person name="Shmutz J."/>
            <person name="Schroeder D."/>
            <person name="de Vargas C."/>
            <person name="Verret F."/>
            <person name="von Dassow P."/>
            <person name="Valentin K."/>
            <person name="Van de Peer Y."/>
            <person name="Wheeler G."/>
            <person name="Dacks J.B."/>
            <person name="Delwiche C.F."/>
            <person name="Dyhrman S.T."/>
            <person name="Glockner G."/>
            <person name="John U."/>
            <person name="Richards T."/>
            <person name="Worden A.Z."/>
            <person name="Zhang X."/>
            <person name="Grigoriev I.V."/>
            <person name="Allen A.E."/>
            <person name="Bidle K."/>
            <person name="Borodovsky M."/>
            <person name="Bowler C."/>
            <person name="Brownlee C."/>
            <person name="Cock J.M."/>
            <person name="Elias M."/>
            <person name="Gladyshev V.N."/>
            <person name="Groth M."/>
            <person name="Guda C."/>
            <person name="Hadaegh A."/>
            <person name="Iglesias-Rodriguez M.D."/>
            <person name="Jenkins J."/>
            <person name="Jones B.M."/>
            <person name="Lawson T."/>
            <person name="Leese F."/>
            <person name="Lindquist E."/>
            <person name="Lobanov A."/>
            <person name="Lomsadze A."/>
            <person name="Malik S.B."/>
            <person name="Marsh M.E."/>
            <person name="Mackinder L."/>
            <person name="Mock T."/>
            <person name="Mueller-Roeber B."/>
            <person name="Pagarete A."/>
            <person name="Parker M."/>
            <person name="Probert I."/>
            <person name="Quesneville H."/>
            <person name="Raines C."/>
            <person name="Rensing S.A."/>
            <person name="Riano-Pachon D.M."/>
            <person name="Richier S."/>
            <person name="Rokitta S."/>
            <person name="Shiraiwa Y."/>
            <person name="Soanes D.M."/>
            <person name="van der Giezen M."/>
            <person name="Wahlund T.M."/>
            <person name="Williams B."/>
            <person name="Wilson W."/>
            <person name="Wolfe G."/>
            <person name="Wurch L.L."/>
        </authorList>
    </citation>
    <scope>NUCLEOTIDE SEQUENCE</scope>
</reference>
<dbReference type="PaxDb" id="2903-EOD20585"/>
<dbReference type="GeneID" id="17266132"/>
<dbReference type="RefSeq" id="XP_005773014.1">
    <property type="nucleotide sequence ID" value="XM_005772957.1"/>
</dbReference>
<accession>A0A0D3JAQ0</accession>
<evidence type="ECO:0000313" key="2">
    <source>
        <dbReference type="Proteomes" id="UP000013827"/>
    </source>
</evidence>
<protein>
    <submittedName>
        <fullName evidence="1">Uncharacterized protein</fullName>
    </submittedName>
</protein>
<dbReference type="HOGENOM" id="CLU_1889687_0_0_1"/>
<dbReference type="EnsemblProtists" id="EOD20585">
    <property type="protein sequence ID" value="EOD20585"/>
    <property type="gene ID" value="EMIHUDRAFT_208524"/>
</dbReference>
<proteinExistence type="predicted"/>
<reference evidence="1" key="2">
    <citation type="submission" date="2024-10" db="UniProtKB">
        <authorList>
            <consortium name="EnsemblProtists"/>
        </authorList>
    </citation>
    <scope>IDENTIFICATION</scope>
</reference>
<keyword evidence="2" id="KW-1185">Reference proteome</keyword>
<name>A0A0D3JAQ0_EMIH1</name>
<dbReference type="Proteomes" id="UP000013827">
    <property type="component" value="Unassembled WGS sequence"/>
</dbReference>
<evidence type="ECO:0000313" key="1">
    <source>
        <dbReference type="EnsemblProtists" id="EOD20585"/>
    </source>
</evidence>
<dbReference type="KEGG" id="ehx:EMIHUDRAFT_208524"/>
<sequence>MPAALLLAVTSVSLLRPRLPQRVSVPLRGRVQMLARPSAAFESYRTVGVVCTSCRARLFGYKKKNGLKSSLIKLYIERICADPLRIISDAPPERRAELGSKWHCPTCKSAFARTALIHGKPALKLAGGKVSMVKK</sequence>
<organism evidence="1 2">
    <name type="scientific">Emiliania huxleyi (strain CCMP1516)</name>
    <dbReference type="NCBI Taxonomy" id="280463"/>
    <lineage>
        <taxon>Eukaryota</taxon>
        <taxon>Haptista</taxon>
        <taxon>Haptophyta</taxon>
        <taxon>Prymnesiophyceae</taxon>
        <taxon>Isochrysidales</taxon>
        <taxon>Noelaerhabdaceae</taxon>
        <taxon>Emiliania</taxon>
    </lineage>
</organism>
<dbReference type="AlphaFoldDB" id="A0A0D3JAQ0"/>